<protein>
    <submittedName>
        <fullName evidence="1">Uncharacterized protein</fullName>
    </submittedName>
</protein>
<organism evidence="1 2">
    <name type="scientific">Ataeniobius toweri</name>
    <dbReference type="NCBI Taxonomy" id="208326"/>
    <lineage>
        <taxon>Eukaryota</taxon>
        <taxon>Metazoa</taxon>
        <taxon>Chordata</taxon>
        <taxon>Craniata</taxon>
        <taxon>Vertebrata</taxon>
        <taxon>Euteleostomi</taxon>
        <taxon>Actinopterygii</taxon>
        <taxon>Neopterygii</taxon>
        <taxon>Teleostei</taxon>
        <taxon>Neoteleostei</taxon>
        <taxon>Acanthomorphata</taxon>
        <taxon>Ovalentaria</taxon>
        <taxon>Atherinomorphae</taxon>
        <taxon>Cyprinodontiformes</taxon>
        <taxon>Goodeidae</taxon>
        <taxon>Ataeniobius</taxon>
    </lineage>
</organism>
<reference evidence="1 2" key="1">
    <citation type="submission" date="2021-07" db="EMBL/GenBank/DDBJ databases">
        <authorList>
            <person name="Palmer J.M."/>
        </authorList>
    </citation>
    <scope>NUCLEOTIDE SEQUENCE [LARGE SCALE GENOMIC DNA]</scope>
    <source>
        <strain evidence="1 2">AT_MEX2019</strain>
        <tissue evidence="1">Muscle</tissue>
    </source>
</reference>
<dbReference type="EMBL" id="JAHUTI010021425">
    <property type="protein sequence ID" value="MED6239452.1"/>
    <property type="molecule type" value="Genomic_DNA"/>
</dbReference>
<sequence>MEGFTLTSLKSQPHFRSAVVGLSVSLHTFHCIAILHTLSTMDKYLLLLQPPDKAMYLKKIAVINKVDPYVLPVGLFSANPDLQIKQVFPIFKLNGPEFCFTDHAKTMKTGCSCRPRWRSQSAVT</sequence>
<comment type="caution">
    <text evidence="1">The sequence shown here is derived from an EMBL/GenBank/DDBJ whole genome shotgun (WGS) entry which is preliminary data.</text>
</comment>
<gene>
    <name evidence="1" type="ORF">ATANTOWER_006664</name>
</gene>
<keyword evidence="2" id="KW-1185">Reference proteome</keyword>
<name>A0ABU7AMK3_9TELE</name>
<accession>A0ABU7AMK3</accession>
<dbReference type="Proteomes" id="UP001345963">
    <property type="component" value="Unassembled WGS sequence"/>
</dbReference>
<proteinExistence type="predicted"/>
<evidence type="ECO:0000313" key="1">
    <source>
        <dbReference type="EMBL" id="MED6239452.1"/>
    </source>
</evidence>
<evidence type="ECO:0000313" key="2">
    <source>
        <dbReference type="Proteomes" id="UP001345963"/>
    </source>
</evidence>